<dbReference type="Proteomes" id="UP000292372">
    <property type="component" value="Unassembled WGS sequence"/>
</dbReference>
<dbReference type="AlphaFoldDB" id="A0A4Q9FSH4"/>
<protein>
    <submittedName>
        <fullName evidence="1">Uncharacterized protein</fullName>
    </submittedName>
</protein>
<accession>A0A4Q9FSH4</accession>
<organism evidence="1 2">
    <name type="scientific">Hyunsoonleella pacifica</name>
    <dbReference type="NCBI Taxonomy" id="1080224"/>
    <lineage>
        <taxon>Bacteria</taxon>
        <taxon>Pseudomonadati</taxon>
        <taxon>Bacteroidota</taxon>
        <taxon>Flavobacteriia</taxon>
        <taxon>Flavobacteriales</taxon>
        <taxon>Flavobacteriaceae</taxon>
    </lineage>
</organism>
<evidence type="ECO:0000313" key="1">
    <source>
        <dbReference type="EMBL" id="TBN17806.1"/>
    </source>
</evidence>
<dbReference type="EMBL" id="SIRS01000002">
    <property type="protein sequence ID" value="TBN17806.1"/>
    <property type="molecule type" value="Genomic_DNA"/>
</dbReference>
<sequence>MIDSVLSNIELTKNIFRKLIVTSNYKKTSESTIGWDKYSSGIFKNLYAKEYESLIRNRQYSFLLKDDLGFIQFYYKWNKYNVLEKLKMAYYPYPLRVRDDVGSIETYIDDSDDLVLEEYYYDLWNILNHNFELNVDDENLEKALKYAIKFGNTENKEQLILGRFESKYEFTNSSHLRIDYDSKVTSHHKTEIQIGAINDLRLPLNRIISPFTFFDFISKNIFRNDRDFIDIISSQNYSTNFNNSKKLSFEINPFEESNIYVSHL</sequence>
<keyword evidence="2" id="KW-1185">Reference proteome</keyword>
<dbReference type="RefSeq" id="WP_130936096.1">
    <property type="nucleotide sequence ID" value="NZ_BMEE01000001.1"/>
</dbReference>
<evidence type="ECO:0000313" key="2">
    <source>
        <dbReference type="Proteomes" id="UP000292372"/>
    </source>
</evidence>
<proteinExistence type="predicted"/>
<dbReference type="OrthoDB" id="1491980at2"/>
<gene>
    <name evidence="1" type="ORF">EYD46_05700</name>
</gene>
<comment type="caution">
    <text evidence="1">The sequence shown here is derived from an EMBL/GenBank/DDBJ whole genome shotgun (WGS) entry which is preliminary data.</text>
</comment>
<name>A0A4Q9FSH4_9FLAO</name>
<reference evidence="1 2" key="1">
    <citation type="journal article" date="2015" name="Int. J. Syst. Evol. Microbiol.">
        <title>Hyunsoonleella pacifica sp. nov., isolated from seawater of South Pacific Gyre.</title>
        <authorList>
            <person name="Gao X."/>
            <person name="Zhang Z."/>
            <person name="Dai X."/>
            <person name="Zhang X.H."/>
        </authorList>
    </citation>
    <scope>NUCLEOTIDE SEQUENCE [LARGE SCALE GENOMIC DNA]</scope>
    <source>
        <strain evidence="1 2">SW033</strain>
    </source>
</reference>